<gene>
    <name evidence="3" type="ordered locus">Hqrw_1424</name>
</gene>
<dbReference type="Pfam" id="PF00557">
    <property type="entry name" value="Peptidase_M24"/>
    <property type="match status" value="1"/>
</dbReference>
<dbReference type="Gene3D" id="3.90.230.10">
    <property type="entry name" value="Creatinase/methionine aminopeptidase superfamily"/>
    <property type="match status" value="1"/>
</dbReference>
<feature type="domain" description="Peptidase M24" evidence="2">
    <location>
        <begin position="204"/>
        <end position="433"/>
    </location>
</feature>
<dbReference type="InterPro" id="IPR000994">
    <property type="entry name" value="Pept_M24"/>
</dbReference>
<sequence>MNDNTSLKSATDAGLGINDPSVVVTPSRTPVVTAIESHDAIGFVNINTTESEYPTASFRYLTAISSSNNSAYVHTDSGPVLCVQSEAAKKAIQAEYRALSKQIEYSDSLIACDEISAASEPGDNRVNSDIAIPIYQDSRPIGVQAAAVLDSARTTDAECADTQTVLVPSTIPHDSAIHLEQAGYTLQSTSAVTNARVKKDAAERQAIKIVQSAGLAAIARIETQIADMTVSDGQLLLQGEPTTTRHLEQIAAAELAHRGVGSGDCVCIITTESAVSRLSRNIGSGVLSSTSIQSGVPIQIGVCPRGPNGYHGLIWRTIVVESEGGWERRAHIAVEAALETAIETVEPGISPTTVYNEALAELAAFGFNPSASEGSAKKSEGINIMIHGIGLSQRERPYIDSEMTMDPGTVVSIALGVFNIEYGGVRLCDVVTIGKDGVSVAGSRATSSNDMNRSLTPTANSYSS</sequence>
<organism evidence="3 4">
    <name type="scientific">Haloquadratum walsbyi (strain DSM 16854 / JCM 12705 / C23)</name>
    <dbReference type="NCBI Taxonomy" id="768065"/>
    <lineage>
        <taxon>Archaea</taxon>
        <taxon>Methanobacteriati</taxon>
        <taxon>Methanobacteriota</taxon>
        <taxon>Stenosarchaea group</taxon>
        <taxon>Halobacteria</taxon>
        <taxon>Halobacteriales</taxon>
        <taxon>Haloferacaceae</taxon>
        <taxon>Haloquadratum</taxon>
    </lineage>
</organism>
<reference evidence="3 4" key="1">
    <citation type="journal article" date="2011" name="PLoS ONE">
        <title>Haloquadratum walsbyi: limited diversity in a global pond.</title>
        <authorList>
            <person name="Dyall-Smith M."/>
            <person name="Pfeiffer F."/>
            <person name="Klee K."/>
            <person name="Palm P."/>
            <person name="Gross K."/>
            <person name="Schuster S.C."/>
            <person name="Rampp M."/>
            <person name="Oesterhelt D."/>
        </authorList>
    </citation>
    <scope>NUCLEOTIDE SEQUENCE [LARGE SCALE GENOMIC DNA]</scope>
    <source>
        <strain evidence="4">DSM 16854 / JCM 12705 / C23</strain>
    </source>
</reference>
<dbReference type="KEGG" id="hwc:Hqrw_1424"/>
<dbReference type="HOGENOM" id="CLU_017266_0_0_2"/>
<evidence type="ECO:0000313" key="4">
    <source>
        <dbReference type="Proteomes" id="UP000007954"/>
    </source>
</evidence>
<protein>
    <submittedName>
        <fullName evidence="3">Peptidase M24 family protein</fullName>
    </submittedName>
</protein>
<accession>G0LHY8</accession>
<dbReference type="GeneID" id="12446080"/>
<proteinExistence type="predicted"/>
<dbReference type="CDD" id="cd01066">
    <property type="entry name" value="APP_MetAP"/>
    <property type="match status" value="1"/>
</dbReference>
<dbReference type="Proteomes" id="UP000007954">
    <property type="component" value="Chromosome"/>
</dbReference>
<dbReference type="SUPFAM" id="SSF55920">
    <property type="entry name" value="Creatinase/aminopeptidase"/>
    <property type="match status" value="1"/>
</dbReference>
<dbReference type="InterPro" id="IPR036005">
    <property type="entry name" value="Creatinase/aminopeptidase-like"/>
</dbReference>
<feature type="compositionally biased region" description="Polar residues" evidence="1">
    <location>
        <begin position="444"/>
        <end position="464"/>
    </location>
</feature>
<evidence type="ECO:0000256" key="1">
    <source>
        <dbReference type="SAM" id="MobiDB-lite"/>
    </source>
</evidence>
<name>G0LHY8_HALWC</name>
<dbReference type="InterPro" id="IPR050659">
    <property type="entry name" value="Peptidase_M24B"/>
</dbReference>
<feature type="region of interest" description="Disordered" evidence="1">
    <location>
        <begin position="442"/>
        <end position="464"/>
    </location>
</feature>
<dbReference type="AlphaFoldDB" id="G0LHY8"/>
<evidence type="ECO:0000259" key="2">
    <source>
        <dbReference type="Pfam" id="PF00557"/>
    </source>
</evidence>
<dbReference type="PANTHER" id="PTHR46112:SF2">
    <property type="entry name" value="XAA-PRO AMINOPEPTIDASE P-RELATED"/>
    <property type="match status" value="1"/>
</dbReference>
<evidence type="ECO:0000313" key="3">
    <source>
        <dbReference type="EMBL" id="CCC39376.1"/>
    </source>
</evidence>
<dbReference type="RefSeq" id="WP_014555252.1">
    <property type="nucleotide sequence ID" value="NC_017459.1"/>
</dbReference>
<dbReference type="OrthoDB" id="200535at2157"/>
<dbReference type="EMBL" id="FR746099">
    <property type="protein sequence ID" value="CCC39376.1"/>
    <property type="molecule type" value="Genomic_DNA"/>
</dbReference>
<dbReference type="PANTHER" id="PTHR46112">
    <property type="entry name" value="AMINOPEPTIDASE"/>
    <property type="match status" value="1"/>
</dbReference>